<evidence type="ECO:0000313" key="2">
    <source>
        <dbReference type="Proteomes" id="UP001221898"/>
    </source>
</evidence>
<accession>A0AAD7WE17</accession>
<reference evidence="1" key="1">
    <citation type="journal article" date="2023" name="Science">
        <title>Genome structures resolve the early diversification of teleost fishes.</title>
        <authorList>
            <person name="Parey E."/>
            <person name="Louis A."/>
            <person name="Montfort J."/>
            <person name="Bouchez O."/>
            <person name="Roques C."/>
            <person name="Iampietro C."/>
            <person name="Lluch J."/>
            <person name="Castinel A."/>
            <person name="Donnadieu C."/>
            <person name="Desvignes T."/>
            <person name="Floi Bucao C."/>
            <person name="Jouanno E."/>
            <person name="Wen M."/>
            <person name="Mejri S."/>
            <person name="Dirks R."/>
            <person name="Jansen H."/>
            <person name="Henkel C."/>
            <person name="Chen W.J."/>
            <person name="Zahm M."/>
            <person name="Cabau C."/>
            <person name="Klopp C."/>
            <person name="Thompson A.W."/>
            <person name="Robinson-Rechavi M."/>
            <person name="Braasch I."/>
            <person name="Lecointre G."/>
            <person name="Bobe J."/>
            <person name="Postlethwait J.H."/>
            <person name="Berthelot C."/>
            <person name="Roest Crollius H."/>
            <person name="Guiguen Y."/>
        </authorList>
    </citation>
    <scope>NUCLEOTIDE SEQUENCE</scope>
    <source>
        <strain evidence="1">NC1722</strain>
    </source>
</reference>
<comment type="caution">
    <text evidence="1">The sequence shown here is derived from an EMBL/GenBank/DDBJ whole genome shotgun (WGS) entry which is preliminary data.</text>
</comment>
<keyword evidence="2" id="KW-1185">Reference proteome</keyword>
<dbReference type="AlphaFoldDB" id="A0AAD7WE17"/>
<sequence>MTTIPPHFPGGFLKRHASCGPIALFPLVMGAKQMFPNLRPAGSCPPQHPWKVILSEPFWMSFTTPAMCTVSLHWQLGAGKLGCINQTIAHPGG</sequence>
<protein>
    <submittedName>
        <fullName evidence="1">Uncharacterized protein</fullName>
    </submittedName>
</protein>
<organism evidence="1 2">
    <name type="scientific">Aldrovandia affinis</name>
    <dbReference type="NCBI Taxonomy" id="143900"/>
    <lineage>
        <taxon>Eukaryota</taxon>
        <taxon>Metazoa</taxon>
        <taxon>Chordata</taxon>
        <taxon>Craniata</taxon>
        <taxon>Vertebrata</taxon>
        <taxon>Euteleostomi</taxon>
        <taxon>Actinopterygii</taxon>
        <taxon>Neopterygii</taxon>
        <taxon>Teleostei</taxon>
        <taxon>Notacanthiformes</taxon>
        <taxon>Halosauridae</taxon>
        <taxon>Aldrovandia</taxon>
    </lineage>
</organism>
<dbReference type="EMBL" id="JAINUG010000138">
    <property type="protein sequence ID" value="KAJ8393328.1"/>
    <property type="molecule type" value="Genomic_DNA"/>
</dbReference>
<dbReference type="Proteomes" id="UP001221898">
    <property type="component" value="Unassembled WGS sequence"/>
</dbReference>
<name>A0AAD7WE17_9TELE</name>
<gene>
    <name evidence="1" type="ORF">AAFF_G00062290</name>
</gene>
<evidence type="ECO:0000313" key="1">
    <source>
        <dbReference type="EMBL" id="KAJ8393328.1"/>
    </source>
</evidence>
<proteinExistence type="predicted"/>